<organism evidence="1 2">
    <name type="scientific">Manihot esculenta</name>
    <name type="common">Cassava</name>
    <name type="synonym">Jatropha manihot</name>
    <dbReference type="NCBI Taxonomy" id="3983"/>
    <lineage>
        <taxon>Eukaryota</taxon>
        <taxon>Viridiplantae</taxon>
        <taxon>Streptophyta</taxon>
        <taxon>Embryophyta</taxon>
        <taxon>Tracheophyta</taxon>
        <taxon>Spermatophyta</taxon>
        <taxon>Magnoliopsida</taxon>
        <taxon>eudicotyledons</taxon>
        <taxon>Gunneridae</taxon>
        <taxon>Pentapetalae</taxon>
        <taxon>rosids</taxon>
        <taxon>fabids</taxon>
        <taxon>Malpighiales</taxon>
        <taxon>Euphorbiaceae</taxon>
        <taxon>Crotonoideae</taxon>
        <taxon>Manihoteae</taxon>
        <taxon>Manihot</taxon>
    </lineage>
</organism>
<sequence length="584" mass="65765">MKRNVCNGMQSTVPKVKASKSLSLSGKKMKHLLFEYYGTCNSEEGFRLLKDYATRQFNAFLWISLVTITALLLEKLFKLFSLWSKARRIAGPPCSSFFGHNHFGSRGNFIDLLSELHNKYGSVFKLWLGPTQLLVSIKDPELIKEMLLKAEDKLPITGKAFRLAFGQSSLFFCSYEQAEKRRESLALQLNEKLLGRADIFPKSVIDSIMERIDEIMSEGGVDCKIVSQHMAFTILGTTLFGEAFLAWSKANFYEDLLMMIAKDASFWASYRVTPFWKQGFWRYQSLCTNLKYLTQDMVQQCRKNCKLFHHVDQNSKFETVKYGMKTASGIPSSGVVLQDKFSRRLDGHLNSKEDPCGNIMGMMFHGCIATAGLVSSILERLVTTPEIQDKIYSEIIMVRHGLSEDAQNVDKMVLLLATIYESARLLSPGPLLQRCSLKDDLRLKNGVTIPAGAVLVVPVHLLQMDETSWGSDASKFNPYRFLSKIGKATDSEQNISFAEVAEGSVDPTRSSFILKDPNDNAAFLSFGSGIRACVGEKFVIRGVATLFASLLERYEVRRQPRLGNDPKSSGPEMVFVRRNSQEED</sequence>
<protein>
    <submittedName>
        <fullName evidence="1">Uncharacterized protein</fullName>
    </submittedName>
</protein>
<gene>
    <name evidence="1" type="ORF">MANES_11G008600v8</name>
</gene>
<evidence type="ECO:0000313" key="2">
    <source>
        <dbReference type="Proteomes" id="UP000091857"/>
    </source>
</evidence>
<accession>A0ACB7GRX9</accession>
<keyword evidence="2" id="KW-1185">Reference proteome</keyword>
<evidence type="ECO:0000313" key="1">
    <source>
        <dbReference type="EMBL" id="KAG8643142.1"/>
    </source>
</evidence>
<dbReference type="Proteomes" id="UP000091857">
    <property type="component" value="Chromosome 11"/>
</dbReference>
<dbReference type="EMBL" id="CM004397">
    <property type="protein sequence ID" value="KAG8643142.1"/>
    <property type="molecule type" value="Genomic_DNA"/>
</dbReference>
<proteinExistence type="predicted"/>
<name>A0ACB7GRX9_MANES</name>
<comment type="caution">
    <text evidence="1">The sequence shown here is derived from an EMBL/GenBank/DDBJ whole genome shotgun (WGS) entry which is preliminary data.</text>
</comment>
<reference evidence="2" key="1">
    <citation type="journal article" date="2016" name="Nat. Biotechnol.">
        <title>Sequencing wild and cultivated cassava and related species reveals extensive interspecific hybridization and genetic diversity.</title>
        <authorList>
            <person name="Bredeson J.V."/>
            <person name="Lyons J.B."/>
            <person name="Prochnik S.E."/>
            <person name="Wu G.A."/>
            <person name="Ha C.M."/>
            <person name="Edsinger-Gonzales E."/>
            <person name="Grimwood J."/>
            <person name="Schmutz J."/>
            <person name="Rabbi I.Y."/>
            <person name="Egesi C."/>
            <person name="Nauluvula P."/>
            <person name="Lebot V."/>
            <person name="Ndunguru J."/>
            <person name="Mkamilo G."/>
            <person name="Bart R.S."/>
            <person name="Setter T.L."/>
            <person name="Gleadow R.M."/>
            <person name="Kulakow P."/>
            <person name="Ferguson M.E."/>
            <person name="Rounsley S."/>
            <person name="Rokhsar D.S."/>
        </authorList>
    </citation>
    <scope>NUCLEOTIDE SEQUENCE [LARGE SCALE GENOMIC DNA]</scope>
    <source>
        <strain evidence="2">cv. AM560-2</strain>
    </source>
</reference>